<sequence>MNPEPNEPLLPAENPPESLVESVLGALNQLDPATALYELERLDEDNDLPANAPPAPFETKPGIS</sequence>
<evidence type="ECO:0000313" key="2">
    <source>
        <dbReference type="EMBL" id="TGE24575.1"/>
    </source>
</evidence>
<organism evidence="2 3">
    <name type="scientific">Hymenobacter aquaticus</name>
    <dbReference type="NCBI Taxonomy" id="1867101"/>
    <lineage>
        <taxon>Bacteria</taxon>
        <taxon>Pseudomonadati</taxon>
        <taxon>Bacteroidota</taxon>
        <taxon>Cytophagia</taxon>
        <taxon>Cytophagales</taxon>
        <taxon>Hymenobacteraceae</taxon>
        <taxon>Hymenobacter</taxon>
    </lineage>
</organism>
<dbReference type="Proteomes" id="UP000297549">
    <property type="component" value="Unassembled WGS sequence"/>
</dbReference>
<evidence type="ECO:0000256" key="1">
    <source>
        <dbReference type="SAM" id="MobiDB-lite"/>
    </source>
</evidence>
<reference evidence="2 3" key="1">
    <citation type="submission" date="2019-04" db="EMBL/GenBank/DDBJ databases">
        <authorList>
            <person name="Feng G."/>
            <person name="Zhang J."/>
            <person name="Zhu H."/>
        </authorList>
    </citation>
    <scope>NUCLEOTIDE SEQUENCE [LARGE SCALE GENOMIC DNA]</scope>
    <source>
        <strain evidence="2 3">JCM 31653</strain>
    </source>
</reference>
<evidence type="ECO:0000313" key="3">
    <source>
        <dbReference type="Proteomes" id="UP000297549"/>
    </source>
</evidence>
<proteinExistence type="predicted"/>
<dbReference type="EMBL" id="SRLC01000001">
    <property type="protein sequence ID" value="TGE24575.1"/>
    <property type="molecule type" value="Genomic_DNA"/>
</dbReference>
<dbReference type="AlphaFoldDB" id="A0A4Z0Q4C8"/>
<accession>A0A4Z0Q4C8</accession>
<feature type="region of interest" description="Disordered" evidence="1">
    <location>
        <begin position="44"/>
        <end position="64"/>
    </location>
</feature>
<comment type="caution">
    <text evidence="2">The sequence shown here is derived from an EMBL/GenBank/DDBJ whole genome shotgun (WGS) entry which is preliminary data.</text>
</comment>
<dbReference type="RefSeq" id="WP_135462157.1">
    <property type="nucleotide sequence ID" value="NZ_SRLC01000001.1"/>
</dbReference>
<keyword evidence="3" id="KW-1185">Reference proteome</keyword>
<name>A0A4Z0Q4C8_9BACT</name>
<gene>
    <name evidence="2" type="ORF">E5K00_05010</name>
</gene>
<protein>
    <submittedName>
        <fullName evidence="2">Uncharacterized protein</fullName>
    </submittedName>
</protein>